<name>A0A2S6N227_RHOGL</name>
<dbReference type="InterPro" id="IPR011486">
    <property type="entry name" value="BBP2"/>
</dbReference>
<evidence type="ECO:0000256" key="1">
    <source>
        <dbReference type="SAM" id="MobiDB-lite"/>
    </source>
</evidence>
<dbReference type="OrthoDB" id="235878at2"/>
<keyword evidence="4" id="KW-1185">Reference proteome</keyword>
<evidence type="ECO:0000313" key="4">
    <source>
        <dbReference type="Proteomes" id="UP000239724"/>
    </source>
</evidence>
<evidence type="ECO:0000256" key="2">
    <source>
        <dbReference type="SAM" id="SignalP"/>
    </source>
</evidence>
<comment type="caution">
    <text evidence="3">The sequence shown here is derived from an EMBL/GenBank/DDBJ whole genome shotgun (WGS) entry which is preliminary data.</text>
</comment>
<dbReference type="Pfam" id="PF07642">
    <property type="entry name" value="BBP2"/>
    <property type="match status" value="1"/>
</dbReference>
<evidence type="ECO:0008006" key="5">
    <source>
        <dbReference type="Google" id="ProtNLM"/>
    </source>
</evidence>
<dbReference type="Proteomes" id="UP000239724">
    <property type="component" value="Unassembled WGS sequence"/>
</dbReference>
<keyword evidence="2" id="KW-0732">Signal</keyword>
<feature type="region of interest" description="Disordered" evidence="1">
    <location>
        <begin position="23"/>
        <end position="55"/>
    </location>
</feature>
<feature type="signal peptide" evidence="2">
    <location>
        <begin position="1"/>
        <end position="26"/>
    </location>
</feature>
<reference evidence="3 4" key="1">
    <citation type="journal article" date="2018" name="Arch. Microbiol.">
        <title>New insights into the metabolic potential of the phototrophic purple bacterium Rhodopila globiformis DSM 161(T) from its draft genome sequence and evidence for a vanadium-dependent nitrogenase.</title>
        <authorList>
            <person name="Imhoff J.F."/>
            <person name="Rahn T."/>
            <person name="Kunzel S."/>
            <person name="Neulinger S.C."/>
        </authorList>
    </citation>
    <scope>NUCLEOTIDE SEQUENCE [LARGE SCALE GENOMIC DNA]</scope>
    <source>
        <strain evidence="3 4">DSM 161</strain>
    </source>
</reference>
<accession>A0A2S6N227</accession>
<dbReference type="EMBL" id="NHRY01000239">
    <property type="protein sequence ID" value="PPQ28674.1"/>
    <property type="molecule type" value="Genomic_DNA"/>
</dbReference>
<dbReference type="AlphaFoldDB" id="A0A2S6N227"/>
<proteinExistence type="predicted"/>
<organism evidence="3 4">
    <name type="scientific">Rhodopila globiformis</name>
    <name type="common">Rhodopseudomonas globiformis</name>
    <dbReference type="NCBI Taxonomy" id="1071"/>
    <lineage>
        <taxon>Bacteria</taxon>
        <taxon>Pseudomonadati</taxon>
        <taxon>Pseudomonadota</taxon>
        <taxon>Alphaproteobacteria</taxon>
        <taxon>Acetobacterales</taxon>
        <taxon>Acetobacteraceae</taxon>
        <taxon>Rhodopila</taxon>
    </lineage>
</organism>
<sequence length="465" mass="50004">MIRMRLWQSTCLAATATILAAATASAQTTTTPTTTTPTTTAPSATTQAETTPAAAAPEAVPPGYWIDGIHLSAQLDAGVIFNPFRPSTGLNWGQLFTDHANQVQMNQLLLTANKPLDPKNPDIQWGFKLQFMYGSDARYTQFLGELNRVDPNARYQLDVVEANVLAHLPFVTAGGIDIKAGQYPTPIGYEVIDPSLNPFYSHSYIFQFGLPFKHTGVLTTAHLTPMVDFYAGLDTGTNTTFGPLGENNSAIGGIFGFGLNNLMGGNLTILGLTHLGPEQATRVLSPLGFNADGQYRAYNDIVVTYKASDALTLTTELDWVRDAYGFDNKPVNAFGVAQYGSYTLSDTVTLNARAEVFRDDNNFFVASFPGNSNYIMAQQGLPTTVYYAPPAGTAPPGGSSTYGALTLGVTYKPAVPAPVTGLLLRPEVRWDHAFTSNNPYNQNPPAYTKGTANNFTFGGDVVLTF</sequence>
<dbReference type="RefSeq" id="WP_104521265.1">
    <property type="nucleotide sequence ID" value="NZ_NHRY01000239.1"/>
</dbReference>
<feature type="chain" id="PRO_5015442177" description="Porin" evidence="2">
    <location>
        <begin position="27"/>
        <end position="465"/>
    </location>
</feature>
<protein>
    <recommendedName>
        <fullName evidence="5">Porin</fullName>
    </recommendedName>
</protein>
<gene>
    <name evidence="3" type="ORF">CCS01_23540</name>
</gene>
<evidence type="ECO:0000313" key="3">
    <source>
        <dbReference type="EMBL" id="PPQ28674.1"/>
    </source>
</evidence>